<name>U7UX75_9MICC</name>
<comment type="caution">
    <text evidence="1">The sequence shown here is derived from an EMBL/GenBank/DDBJ whole genome shotgun (WGS) entry which is preliminary data.</text>
</comment>
<sequence>MYWLTIKTAVFFPGVPALSSRTIPWVLTPVAVLASCLPGAVSPQVSAIFYLCAAHAPAKNMGYASQTPQMFHTTKVYALFCKHTREWKISSACEPLGPVRRCYLTAPTSQTRLASEGARHTNSKGNKVND</sequence>
<dbReference type="AlphaFoldDB" id="U7UX75"/>
<dbReference type="EMBL" id="AXZG01000068">
    <property type="protein sequence ID" value="ERT64047.1"/>
    <property type="molecule type" value="Genomic_DNA"/>
</dbReference>
<gene>
    <name evidence="1" type="ORF">HMPREF0742_02421</name>
</gene>
<dbReference type="Proteomes" id="UP000017174">
    <property type="component" value="Unassembled WGS sequence"/>
</dbReference>
<proteinExistence type="predicted"/>
<accession>U7UX75</accession>
<protein>
    <submittedName>
        <fullName evidence="1">Uncharacterized protein</fullName>
    </submittedName>
</protein>
<organism evidence="1 2">
    <name type="scientific">Rothia aeria F0184</name>
    <dbReference type="NCBI Taxonomy" id="888019"/>
    <lineage>
        <taxon>Bacteria</taxon>
        <taxon>Bacillati</taxon>
        <taxon>Actinomycetota</taxon>
        <taxon>Actinomycetes</taxon>
        <taxon>Micrococcales</taxon>
        <taxon>Micrococcaceae</taxon>
        <taxon>Rothia</taxon>
    </lineage>
</organism>
<reference evidence="1 2" key="1">
    <citation type="submission" date="2013-08" db="EMBL/GenBank/DDBJ databases">
        <authorList>
            <person name="Weinstock G."/>
            <person name="Sodergren E."/>
            <person name="Wylie T."/>
            <person name="Fulton L."/>
            <person name="Fulton R."/>
            <person name="Fronick C."/>
            <person name="O'Laughlin M."/>
            <person name="Godfrey J."/>
            <person name="Miner T."/>
            <person name="Herter B."/>
            <person name="Appelbaum E."/>
            <person name="Cordes M."/>
            <person name="Lek S."/>
            <person name="Wollam A."/>
            <person name="Pepin K.H."/>
            <person name="Palsikar V.B."/>
            <person name="Mitreva M."/>
            <person name="Wilson R.K."/>
        </authorList>
    </citation>
    <scope>NUCLEOTIDE SEQUENCE [LARGE SCALE GENOMIC DNA]</scope>
    <source>
        <strain evidence="1 2">F0184</strain>
    </source>
</reference>
<evidence type="ECO:0000313" key="2">
    <source>
        <dbReference type="Proteomes" id="UP000017174"/>
    </source>
</evidence>
<dbReference type="HOGENOM" id="CLU_1936552_0_0_11"/>
<evidence type="ECO:0000313" key="1">
    <source>
        <dbReference type="EMBL" id="ERT64047.1"/>
    </source>
</evidence>